<dbReference type="GO" id="GO:0004222">
    <property type="term" value="F:metalloendopeptidase activity"/>
    <property type="evidence" value="ECO:0007669"/>
    <property type="project" value="InterPro"/>
</dbReference>
<protein>
    <submittedName>
        <fullName evidence="5">Insulinase family protein</fullName>
    </submittedName>
</protein>
<comment type="similarity">
    <text evidence="1 2">Belongs to the peptidase M16 family.</text>
</comment>
<dbReference type="GO" id="GO:0006508">
    <property type="term" value="P:proteolysis"/>
    <property type="evidence" value="ECO:0007669"/>
    <property type="project" value="InterPro"/>
</dbReference>
<dbReference type="Gene3D" id="3.30.830.10">
    <property type="entry name" value="Metalloenzyme, LuxS/M16 peptidase-like"/>
    <property type="match status" value="2"/>
</dbReference>
<dbReference type="InterPro" id="IPR011249">
    <property type="entry name" value="Metalloenz_LuxS/M16"/>
</dbReference>
<evidence type="ECO:0000256" key="1">
    <source>
        <dbReference type="ARBA" id="ARBA00007261"/>
    </source>
</evidence>
<feature type="domain" description="Peptidase M16 N-terminal" evidence="3">
    <location>
        <begin position="13"/>
        <end position="158"/>
    </location>
</feature>
<dbReference type="Pfam" id="PF05193">
    <property type="entry name" value="Peptidase_M16_C"/>
    <property type="match status" value="1"/>
</dbReference>
<dbReference type="PANTHER" id="PTHR11851:SF49">
    <property type="entry name" value="MITOCHONDRIAL-PROCESSING PEPTIDASE SUBUNIT ALPHA"/>
    <property type="match status" value="1"/>
</dbReference>
<dbReference type="Pfam" id="PF00675">
    <property type="entry name" value="Peptidase_M16"/>
    <property type="match status" value="1"/>
</dbReference>
<proteinExistence type="inferred from homology"/>
<gene>
    <name evidence="5" type="ORF">JW984_12220</name>
</gene>
<reference evidence="5" key="2">
    <citation type="submission" date="2021-01" db="EMBL/GenBank/DDBJ databases">
        <authorList>
            <person name="Hahn C.R."/>
            <person name="Youssef N.H."/>
            <person name="Elshahed M."/>
        </authorList>
    </citation>
    <scope>NUCLEOTIDE SEQUENCE</scope>
    <source>
        <strain evidence="5">Zod_Metabat.24</strain>
    </source>
</reference>
<dbReference type="PANTHER" id="PTHR11851">
    <property type="entry name" value="METALLOPROTEASE"/>
    <property type="match status" value="1"/>
</dbReference>
<reference evidence="5" key="1">
    <citation type="journal article" date="2021" name="Environ. Microbiol.">
        <title>Genomic characterization of three novel Desulfobacterota classes expand the metabolic and phylogenetic diversity of the phylum.</title>
        <authorList>
            <person name="Murphy C.L."/>
            <person name="Biggerstaff J."/>
            <person name="Eichhorn A."/>
            <person name="Ewing E."/>
            <person name="Shahan R."/>
            <person name="Soriano D."/>
            <person name="Stewart S."/>
            <person name="VanMol K."/>
            <person name="Walker R."/>
            <person name="Walters P."/>
            <person name="Elshahed M.S."/>
            <person name="Youssef N.H."/>
        </authorList>
    </citation>
    <scope>NUCLEOTIDE SEQUENCE</scope>
    <source>
        <strain evidence="5">Zod_Metabat.24</strain>
    </source>
</reference>
<evidence type="ECO:0000259" key="3">
    <source>
        <dbReference type="Pfam" id="PF00675"/>
    </source>
</evidence>
<dbReference type="EMBL" id="JAFGIX010000060">
    <property type="protein sequence ID" value="MBN1573953.1"/>
    <property type="molecule type" value="Genomic_DNA"/>
</dbReference>
<dbReference type="InterPro" id="IPR001431">
    <property type="entry name" value="Pept_M16_Zn_BS"/>
</dbReference>
<dbReference type="PROSITE" id="PS00143">
    <property type="entry name" value="INSULINASE"/>
    <property type="match status" value="1"/>
</dbReference>
<dbReference type="InterPro" id="IPR050361">
    <property type="entry name" value="MPP/UQCRC_Complex"/>
</dbReference>
<accession>A0A9D8KGB1</accession>
<name>A0A9D8KGB1_9DELT</name>
<feature type="domain" description="Peptidase M16 C-terminal" evidence="4">
    <location>
        <begin position="165"/>
        <end position="337"/>
    </location>
</feature>
<dbReference type="AlphaFoldDB" id="A0A9D8KGB1"/>
<evidence type="ECO:0000256" key="2">
    <source>
        <dbReference type="RuleBase" id="RU004447"/>
    </source>
</evidence>
<dbReference type="SUPFAM" id="SSF63411">
    <property type="entry name" value="LuxS/MPP-like metallohydrolase"/>
    <property type="match status" value="2"/>
</dbReference>
<dbReference type="InterPro" id="IPR007863">
    <property type="entry name" value="Peptidase_M16_C"/>
</dbReference>
<dbReference type="InterPro" id="IPR011765">
    <property type="entry name" value="Pept_M16_N"/>
</dbReference>
<evidence type="ECO:0000313" key="6">
    <source>
        <dbReference type="Proteomes" id="UP000809273"/>
    </source>
</evidence>
<comment type="caution">
    <text evidence="5">The sequence shown here is derived from an EMBL/GenBank/DDBJ whole genome shotgun (WGS) entry which is preliminary data.</text>
</comment>
<evidence type="ECO:0000259" key="4">
    <source>
        <dbReference type="Pfam" id="PF05193"/>
    </source>
</evidence>
<organism evidence="5 6">
    <name type="scientific">Candidatus Zymogenus saltonus</name>
    <dbReference type="NCBI Taxonomy" id="2844893"/>
    <lineage>
        <taxon>Bacteria</taxon>
        <taxon>Deltaproteobacteria</taxon>
        <taxon>Candidatus Zymogenia</taxon>
        <taxon>Candidatus Zymogeniales</taxon>
        <taxon>Candidatus Zymogenaceae</taxon>
        <taxon>Candidatus Zymogenus</taxon>
    </lineage>
</organism>
<evidence type="ECO:0000313" key="5">
    <source>
        <dbReference type="EMBL" id="MBN1573953.1"/>
    </source>
</evidence>
<dbReference type="GO" id="GO:0046872">
    <property type="term" value="F:metal ion binding"/>
    <property type="evidence" value="ECO:0007669"/>
    <property type="project" value="InterPro"/>
</dbReference>
<sequence>MFRKSEIGGGITFLSEYIPYVHSVSMGIWVKSGSIFDHKETAGIAHFVEHMIFKGTEKRTSFDIAREIDDVGGHLNAYTSKEYTSFYVKVLKEDLKLAIDVISDIFKNSTFPKDELNREKDVVIQEIKMVEDTPDEYIHDLAFKNMWGGHSLGYSILGEIETVSSFDRDTLFEYRSAHHTRDNIIVGLVGNFDINQAEGFLNTAFGGIGQGVPNDISCPVFAPGRIIKGRDTEQVHTLITFPALPYSHPKRYAQYILNTVLGGGMSSRLFQEIREKRGLAYSVYSFLSSFKEVGTLGVYAGTDKRSVAELMDVMTGEVVKMNRIPLTDGELNSAKGQIKGNLLLSMESTDSRLSRMVRNEIFFKRQVNADKIIDRIDSITPDDVIDVAREIIDTESMCCVFMGPITEEDVPGVFN</sequence>
<dbReference type="Proteomes" id="UP000809273">
    <property type="component" value="Unassembled WGS sequence"/>
</dbReference>